<dbReference type="GO" id="GO:0008289">
    <property type="term" value="F:lipid binding"/>
    <property type="evidence" value="ECO:0007669"/>
    <property type="project" value="UniProtKB-KW"/>
</dbReference>
<dbReference type="InterPro" id="IPR050270">
    <property type="entry name" value="DegV_domain_contain"/>
</dbReference>
<keyword evidence="1" id="KW-0446">Lipid-binding</keyword>
<dbReference type="Gene3D" id="3.30.1180.10">
    <property type="match status" value="1"/>
</dbReference>
<keyword evidence="3" id="KW-1185">Reference proteome</keyword>
<dbReference type="PANTHER" id="PTHR33434:SF2">
    <property type="entry name" value="FATTY ACID-BINDING PROTEIN TM_1468"/>
    <property type="match status" value="1"/>
</dbReference>
<sequence>MIQNSTMPILENADILKLINNKAGEFMTIQLMTDGGADIPQRLNESLNIKVVPLYLHFSDGHYKSGITLDIAGYYQKIKDLKELPRSAAPSPNDFYEAYKAVDPEKPIIMLSLSKELSSTYDHALLGKEMLLEEEPERKIEVINTKTASCGIALLLHEAKLKLNEGYSHEQLAEHLHERVEQTTTLFVLKTLENLVLGGRLDKVKGKIAKTLNIKLLMRASNEGSIEVAEKIRGDKKSIRRFVDQIGEYTKHVEDKFISMTHCNDVERATKVLADIRNKYNFKDAYLTETGPLISTYGGEGALVIAFFKDPS</sequence>
<dbReference type="Proteomes" id="UP001138793">
    <property type="component" value="Unassembled WGS sequence"/>
</dbReference>
<dbReference type="AlphaFoldDB" id="A0A9X0YWA0"/>
<evidence type="ECO:0000313" key="3">
    <source>
        <dbReference type="Proteomes" id="UP001138793"/>
    </source>
</evidence>
<organism evidence="2 3">
    <name type="scientific">Oceanobacillus polygoni</name>
    <dbReference type="NCBI Taxonomy" id="1235259"/>
    <lineage>
        <taxon>Bacteria</taxon>
        <taxon>Bacillati</taxon>
        <taxon>Bacillota</taxon>
        <taxon>Bacilli</taxon>
        <taxon>Bacillales</taxon>
        <taxon>Bacillaceae</taxon>
        <taxon>Oceanobacillus</taxon>
    </lineage>
</organism>
<name>A0A9X0YWA0_9BACI</name>
<dbReference type="PANTHER" id="PTHR33434">
    <property type="entry name" value="DEGV DOMAIN-CONTAINING PROTEIN DR_1986-RELATED"/>
    <property type="match status" value="1"/>
</dbReference>
<dbReference type="SUPFAM" id="SSF82549">
    <property type="entry name" value="DAK1/DegV-like"/>
    <property type="match status" value="1"/>
</dbReference>
<dbReference type="EMBL" id="JAGGMB010000021">
    <property type="protein sequence ID" value="MBP2079819.1"/>
    <property type="molecule type" value="Genomic_DNA"/>
</dbReference>
<evidence type="ECO:0000313" key="2">
    <source>
        <dbReference type="EMBL" id="MBP2079819.1"/>
    </source>
</evidence>
<dbReference type="PROSITE" id="PS51482">
    <property type="entry name" value="DEGV"/>
    <property type="match status" value="1"/>
</dbReference>
<protein>
    <submittedName>
        <fullName evidence="2">DegV family protein with EDD domain</fullName>
    </submittedName>
</protein>
<accession>A0A9X0YWA0</accession>
<reference evidence="2" key="1">
    <citation type="submission" date="2021-03" db="EMBL/GenBank/DDBJ databases">
        <title>Genomic Encyclopedia of Type Strains, Phase IV (KMG-IV): sequencing the most valuable type-strain genomes for metagenomic binning, comparative biology and taxonomic classification.</title>
        <authorList>
            <person name="Goeker M."/>
        </authorList>
    </citation>
    <scope>NUCLEOTIDE SEQUENCE</scope>
    <source>
        <strain evidence="2">DSM 107338</strain>
    </source>
</reference>
<proteinExistence type="predicted"/>
<dbReference type="InterPro" id="IPR003797">
    <property type="entry name" value="DegV"/>
</dbReference>
<dbReference type="InterPro" id="IPR043168">
    <property type="entry name" value="DegV_C"/>
</dbReference>
<evidence type="ECO:0000256" key="1">
    <source>
        <dbReference type="ARBA" id="ARBA00023121"/>
    </source>
</evidence>
<gene>
    <name evidence="2" type="ORF">J2Z64_004118</name>
</gene>
<dbReference type="Gene3D" id="3.40.50.10170">
    <property type="match status" value="1"/>
</dbReference>
<dbReference type="NCBIfam" id="TIGR00762">
    <property type="entry name" value="DegV"/>
    <property type="match status" value="1"/>
</dbReference>
<comment type="caution">
    <text evidence="2">The sequence shown here is derived from an EMBL/GenBank/DDBJ whole genome shotgun (WGS) entry which is preliminary data.</text>
</comment>
<dbReference type="Pfam" id="PF02645">
    <property type="entry name" value="DegV"/>
    <property type="match status" value="1"/>
</dbReference>